<dbReference type="Pfam" id="PF13302">
    <property type="entry name" value="Acetyltransf_3"/>
    <property type="match status" value="1"/>
</dbReference>
<dbReference type="InterPro" id="IPR000182">
    <property type="entry name" value="GNAT_dom"/>
</dbReference>
<dbReference type="GO" id="GO:0008999">
    <property type="term" value="F:protein-N-terminal-alanine acetyltransferase activity"/>
    <property type="evidence" value="ECO:0007669"/>
    <property type="project" value="UniProtKB-EC"/>
</dbReference>
<dbReference type="PROSITE" id="PS51186">
    <property type="entry name" value="GNAT"/>
    <property type="match status" value="1"/>
</dbReference>
<organism evidence="5 6">
    <name type="scientific">Silvimonas terrae</name>
    <dbReference type="NCBI Taxonomy" id="300266"/>
    <lineage>
        <taxon>Bacteria</taxon>
        <taxon>Pseudomonadati</taxon>
        <taxon>Pseudomonadota</taxon>
        <taxon>Betaproteobacteria</taxon>
        <taxon>Neisseriales</taxon>
        <taxon>Chitinibacteraceae</taxon>
        <taxon>Silvimonas</taxon>
    </lineage>
</organism>
<sequence length="191" mass="21665">MDFPELKTDRLILRPFVASDAAELYAIHSDVEAMRWFGSNPAQTLEDAEKILQFFMALPQQAVPGMRWAIVRRADLQLMGSCGFFKWDRAWHNCQIGYELGRDAWGQGYMQEALGAMLDWLFAHVRLNRIEARVHPLNSASLKLLGKLGFVVEGTQREAGYWHDQYHSLVLLSLLAAEFATPRTGVLVNNG</sequence>
<dbReference type="Gene3D" id="3.40.630.30">
    <property type="match status" value="1"/>
</dbReference>
<reference evidence="5 6" key="1">
    <citation type="submission" date="2020-08" db="EMBL/GenBank/DDBJ databases">
        <title>Genomic Encyclopedia of Type Strains, Phase IV (KMG-IV): sequencing the most valuable type-strain genomes for metagenomic binning, comparative biology and taxonomic classification.</title>
        <authorList>
            <person name="Goeker M."/>
        </authorList>
    </citation>
    <scope>NUCLEOTIDE SEQUENCE [LARGE SCALE GENOMIC DNA]</scope>
    <source>
        <strain evidence="5 6">DSM 18233</strain>
    </source>
</reference>
<evidence type="ECO:0000313" key="6">
    <source>
        <dbReference type="Proteomes" id="UP000543030"/>
    </source>
</evidence>
<dbReference type="InterPro" id="IPR051531">
    <property type="entry name" value="N-acetyltransferase"/>
</dbReference>
<name>A0A840R947_9NEIS</name>
<keyword evidence="1 5" id="KW-0808">Transferase</keyword>
<dbReference type="Proteomes" id="UP000543030">
    <property type="component" value="Unassembled WGS sequence"/>
</dbReference>
<evidence type="ECO:0000259" key="4">
    <source>
        <dbReference type="PROSITE" id="PS51186"/>
    </source>
</evidence>
<dbReference type="PANTHER" id="PTHR43792">
    <property type="entry name" value="GNAT FAMILY, PUTATIVE (AFU_ORTHOLOGUE AFUA_3G00765)-RELATED-RELATED"/>
    <property type="match status" value="1"/>
</dbReference>
<dbReference type="EMBL" id="JACHHN010000001">
    <property type="protein sequence ID" value="MBB5189889.1"/>
    <property type="molecule type" value="Genomic_DNA"/>
</dbReference>
<evidence type="ECO:0000256" key="3">
    <source>
        <dbReference type="ARBA" id="ARBA00038502"/>
    </source>
</evidence>
<evidence type="ECO:0000256" key="1">
    <source>
        <dbReference type="ARBA" id="ARBA00022679"/>
    </source>
</evidence>
<dbReference type="EC" id="2.3.1.267" evidence="5"/>
<dbReference type="AlphaFoldDB" id="A0A840R947"/>
<dbReference type="PANTHER" id="PTHR43792:SF8">
    <property type="entry name" value="[RIBOSOMAL PROTEIN US5]-ALANINE N-ACETYLTRANSFERASE"/>
    <property type="match status" value="1"/>
</dbReference>
<comment type="similarity">
    <text evidence="3">Belongs to the acetyltransferase family. RimJ subfamily.</text>
</comment>
<evidence type="ECO:0000256" key="2">
    <source>
        <dbReference type="ARBA" id="ARBA00023315"/>
    </source>
</evidence>
<dbReference type="SUPFAM" id="SSF55729">
    <property type="entry name" value="Acyl-CoA N-acyltransferases (Nat)"/>
    <property type="match status" value="1"/>
</dbReference>
<evidence type="ECO:0000313" key="5">
    <source>
        <dbReference type="EMBL" id="MBB5189889.1"/>
    </source>
</evidence>
<accession>A0A840R947</accession>
<feature type="domain" description="N-acetyltransferase" evidence="4">
    <location>
        <begin position="11"/>
        <end position="177"/>
    </location>
</feature>
<protein>
    <submittedName>
        <fullName evidence="5">Ribosomal-protein-alanine N-acetyltransferase</fullName>
        <ecNumber evidence="5">2.3.1.267</ecNumber>
    </submittedName>
</protein>
<dbReference type="RefSeq" id="WP_184097374.1">
    <property type="nucleotide sequence ID" value="NZ_JACHHN010000001.1"/>
</dbReference>
<proteinExistence type="inferred from homology"/>
<keyword evidence="2 5" id="KW-0012">Acyltransferase</keyword>
<comment type="caution">
    <text evidence="5">The sequence shown here is derived from an EMBL/GenBank/DDBJ whole genome shotgun (WGS) entry which is preliminary data.</text>
</comment>
<keyword evidence="6" id="KW-1185">Reference proteome</keyword>
<dbReference type="InterPro" id="IPR016181">
    <property type="entry name" value="Acyl_CoA_acyltransferase"/>
</dbReference>
<gene>
    <name evidence="5" type="ORF">HNQ50_000599</name>
</gene>